<dbReference type="GO" id="GO:0005737">
    <property type="term" value="C:cytoplasm"/>
    <property type="evidence" value="ECO:0007669"/>
    <property type="project" value="TreeGrafter"/>
</dbReference>
<evidence type="ECO:0000313" key="5">
    <source>
        <dbReference type="Proteomes" id="UP000094565"/>
    </source>
</evidence>
<accession>A0A1B2JFH7</accession>
<sequence>MIPSYKQLPEVIRVKRRRTEDPLQALIFDRGIKKSKSNRYIFALAQSQEVDNAGISLLKDDSETNKNGEKIFRLLYDTEEDESKLPDQLSDLVNDYLSMEAAQAPDPGRKRRRRRSSASASMAIPVTVVKPATAPDYVYDVYYRTKEVFDDPSNNSYERIGYIKFDEELENLLDEESDREDRLLTDDEDSNAESFYQNDYPEDEDEEGYLVGDSDEFEDEDGTEDTTFMTHYRPHVLRDDFIDERDEGNHGELDEYDELFDQFERQQLNPVLENEDDEDEDDLESHRERIMKRLEAQIGELS</sequence>
<protein>
    <submittedName>
        <fullName evidence="4">BA75_03519T0</fullName>
    </submittedName>
</protein>
<reference evidence="4 5" key="1">
    <citation type="submission" date="2016-02" db="EMBL/GenBank/DDBJ databases">
        <title>Comparative genomic and transcriptomic foundation for Pichia pastoris.</title>
        <authorList>
            <person name="Love K.R."/>
            <person name="Shah K.A."/>
            <person name="Whittaker C.A."/>
            <person name="Wu J."/>
            <person name="Bartlett M.C."/>
            <person name="Ma D."/>
            <person name="Leeson R.L."/>
            <person name="Priest M."/>
            <person name="Young S.K."/>
            <person name="Love J.C."/>
        </authorList>
    </citation>
    <scope>NUCLEOTIDE SEQUENCE [LARGE SCALE GENOMIC DNA]</scope>
    <source>
        <strain evidence="4 5">ATCC 28485</strain>
    </source>
</reference>
<dbReference type="GO" id="GO:0006606">
    <property type="term" value="P:protein import into nucleus"/>
    <property type="evidence" value="ECO:0007669"/>
    <property type="project" value="InterPro"/>
</dbReference>
<dbReference type="PANTHER" id="PTHR28063:SF1">
    <property type="entry name" value="RNA POLYMERASE II NUCLEAR LOCALIZATION PROTEIN IWR1"/>
    <property type="match status" value="1"/>
</dbReference>
<evidence type="ECO:0000313" key="4">
    <source>
        <dbReference type="EMBL" id="ANZ76631.1"/>
    </source>
</evidence>
<dbReference type="AlphaFoldDB" id="A0A1B2JFH7"/>
<keyword evidence="5" id="KW-1185">Reference proteome</keyword>
<evidence type="ECO:0000259" key="3">
    <source>
        <dbReference type="Pfam" id="PF08574"/>
    </source>
</evidence>
<dbReference type="Pfam" id="PF08574">
    <property type="entry name" value="Iwr1"/>
    <property type="match status" value="1"/>
</dbReference>
<dbReference type="OrthoDB" id="6255506at2759"/>
<dbReference type="InterPro" id="IPR013883">
    <property type="entry name" value="TF_Iwr1_dom"/>
</dbReference>
<proteinExistence type="inferred from homology"/>
<dbReference type="PANTHER" id="PTHR28063">
    <property type="entry name" value="RNA POLYMERASE II NUCLEAR LOCALIZATION PROTEIN IWR1"/>
    <property type="match status" value="1"/>
</dbReference>
<name>A0A1B2JFH7_PICPA</name>
<gene>
    <name evidence="4" type="primary">IWR1</name>
    <name evidence="4" type="ORF">ATY40_BA7503519</name>
</gene>
<feature type="region of interest" description="Disordered" evidence="2">
    <location>
        <begin position="176"/>
        <end position="208"/>
    </location>
</feature>
<evidence type="ECO:0000256" key="2">
    <source>
        <dbReference type="SAM" id="MobiDB-lite"/>
    </source>
</evidence>
<feature type="domain" description="Transcription factor Iwr1" evidence="3">
    <location>
        <begin position="136"/>
        <end position="204"/>
    </location>
</feature>
<dbReference type="InterPro" id="IPR040150">
    <property type="entry name" value="Iwr1"/>
</dbReference>
<evidence type="ECO:0000256" key="1">
    <source>
        <dbReference type="ARBA" id="ARBA00010218"/>
    </source>
</evidence>
<comment type="similarity">
    <text evidence="1">Belongs to the IWR1/SLC7A6OS family.</text>
</comment>
<dbReference type="Proteomes" id="UP000094565">
    <property type="component" value="Chromosome 3"/>
</dbReference>
<organism evidence="4 5">
    <name type="scientific">Komagataella pastoris</name>
    <name type="common">Yeast</name>
    <name type="synonym">Pichia pastoris</name>
    <dbReference type="NCBI Taxonomy" id="4922"/>
    <lineage>
        <taxon>Eukaryota</taxon>
        <taxon>Fungi</taxon>
        <taxon>Dikarya</taxon>
        <taxon>Ascomycota</taxon>
        <taxon>Saccharomycotina</taxon>
        <taxon>Pichiomycetes</taxon>
        <taxon>Pichiales</taxon>
        <taxon>Pichiaceae</taxon>
        <taxon>Komagataella</taxon>
    </lineage>
</organism>
<dbReference type="EMBL" id="CP014586">
    <property type="protein sequence ID" value="ANZ76631.1"/>
    <property type="molecule type" value="Genomic_DNA"/>
</dbReference>